<dbReference type="eggNOG" id="COG0511">
    <property type="taxonomic scope" value="Bacteria"/>
</dbReference>
<organism evidence="2 3">
    <name type="scientific">Clostridium acetobutylicum (strain ATCC 824 / DSM 792 / JCM 1419 / IAM 19013 / LMG 5710 / NBRC 13948 / NRRL B-527 / VKM B-1787 / 2291 / W)</name>
    <dbReference type="NCBI Taxonomy" id="272562"/>
    <lineage>
        <taxon>Bacteria</taxon>
        <taxon>Bacillati</taxon>
        <taxon>Bacillota</taxon>
        <taxon>Clostridia</taxon>
        <taxon>Eubacteriales</taxon>
        <taxon>Clostridiaceae</taxon>
        <taxon>Clostridium</taxon>
    </lineage>
</organism>
<feature type="domain" description="Lipoyl-binding" evidence="1">
    <location>
        <begin position="69"/>
        <end position="125"/>
    </location>
</feature>
<dbReference type="OrthoDB" id="9811735at2"/>
<dbReference type="KEGG" id="cac:CA_C2289"/>
<proteinExistence type="predicted"/>
<keyword evidence="3" id="KW-1185">Reference proteome</keyword>
<reference evidence="2 3" key="1">
    <citation type="journal article" date="2001" name="J. Bacteriol.">
        <title>Genome sequence and comparative analysis of the solvent-producing bacterium Clostridium acetobutylicum.</title>
        <authorList>
            <person name="Nolling J."/>
            <person name="Breton G."/>
            <person name="Omelchenko M.V."/>
            <person name="Makarova K.S."/>
            <person name="Zeng Q."/>
            <person name="Gibson R."/>
            <person name="Lee H.M."/>
            <person name="Dubois J."/>
            <person name="Qiu D."/>
            <person name="Hitti J."/>
            <person name="Wolf Y.I."/>
            <person name="Tatusov R.L."/>
            <person name="Sabathe F."/>
            <person name="Doucette-Stamm L."/>
            <person name="Soucaille P."/>
            <person name="Daly M.J."/>
            <person name="Bennett G.N."/>
            <person name="Koonin E.V."/>
            <person name="Smith D.R."/>
        </authorList>
    </citation>
    <scope>NUCLEOTIDE SEQUENCE [LARGE SCALE GENOMIC DNA]</scope>
    <source>
        <strain evidence="3">ATCC 824 / DSM 792 / JCM 1419 / LMG 5710 / VKM B-1787</strain>
    </source>
</reference>
<sequence length="129" mass="14774">MNRNNLLEFINQMSRVSDKYINSEKTDFDKANYTITQFNDEICCTIEDTHIIQIKSLYVGTVNILNNKTNSLYVELGNEIECGQTLCTINHLKIPINIVSPTKGILTNILVKNKDIVQYGEILFEVTKK</sequence>
<dbReference type="HOGENOM" id="CLU_1944949_0_0_9"/>
<gene>
    <name evidence="2" type="ordered locus">CA_C2289</name>
</gene>
<evidence type="ECO:0000313" key="3">
    <source>
        <dbReference type="Proteomes" id="UP000000814"/>
    </source>
</evidence>
<dbReference type="Gene3D" id="2.40.50.100">
    <property type="match status" value="1"/>
</dbReference>
<dbReference type="InterPro" id="IPR000089">
    <property type="entry name" value="Biotin_lipoyl"/>
</dbReference>
<accession>Q97GS6</accession>
<dbReference type="InterPro" id="IPR011053">
    <property type="entry name" value="Single_hybrid_motif"/>
</dbReference>
<dbReference type="Proteomes" id="UP000000814">
    <property type="component" value="Chromosome"/>
</dbReference>
<dbReference type="AlphaFoldDB" id="Q97GS6"/>
<protein>
    <submittedName>
        <fullName evidence="2">Biotin carboxyl carrier protein</fullName>
    </submittedName>
</protein>
<evidence type="ECO:0000259" key="1">
    <source>
        <dbReference type="Pfam" id="PF00364"/>
    </source>
</evidence>
<dbReference type="CDD" id="cd06850">
    <property type="entry name" value="biotinyl_domain"/>
    <property type="match status" value="1"/>
</dbReference>
<evidence type="ECO:0000313" key="2">
    <source>
        <dbReference type="EMBL" id="AAK80246.1"/>
    </source>
</evidence>
<dbReference type="SUPFAM" id="SSF51230">
    <property type="entry name" value="Single hybrid motif"/>
    <property type="match status" value="1"/>
</dbReference>
<dbReference type="STRING" id="272562.CA_C2289"/>
<dbReference type="EMBL" id="AE001437">
    <property type="protein sequence ID" value="AAK80246.1"/>
    <property type="molecule type" value="Genomic_DNA"/>
</dbReference>
<name>Q97GS6_CLOAB</name>
<dbReference type="Pfam" id="PF00364">
    <property type="entry name" value="Biotin_lipoyl"/>
    <property type="match status" value="1"/>
</dbReference>
<dbReference type="PIR" id="C97182">
    <property type="entry name" value="C97182"/>
</dbReference>
<dbReference type="PATRIC" id="fig|272562.8.peg.2488"/>